<keyword evidence="1" id="KW-0472">Membrane</keyword>
<evidence type="ECO:0000256" key="1">
    <source>
        <dbReference type="SAM" id="Phobius"/>
    </source>
</evidence>
<dbReference type="EMBL" id="LS999521">
    <property type="protein sequence ID" value="VAX44654.1"/>
    <property type="molecule type" value="Genomic_DNA"/>
</dbReference>
<proteinExistence type="predicted"/>
<keyword evidence="1" id="KW-0812">Transmembrane</keyword>
<reference evidence="2 3" key="1">
    <citation type="submission" date="2018-08" db="EMBL/GenBank/DDBJ databases">
        <authorList>
            <person name="Gonzaga-Molto A."/>
        </authorList>
    </citation>
    <scope>NUCLEOTIDE SEQUENCE [LARGE SCALE GENOMIC DNA]</scope>
    <source>
        <strain evidence="2">Acinetobacter calcoaceticus str. 2117</strain>
    </source>
</reference>
<feature type="transmembrane region" description="Helical" evidence="1">
    <location>
        <begin position="47"/>
        <end position="63"/>
    </location>
</feature>
<sequence length="65" mass="7866">MNIRLILESQKFDHGLEQMVPCMQVVKFHEDHQHLFEFYKYYLNKEIFILVTLSSMAAIFFIVQL</sequence>
<dbReference type="AlphaFoldDB" id="A0A446ZJG6"/>
<evidence type="ECO:0000313" key="2">
    <source>
        <dbReference type="EMBL" id="VAX44654.1"/>
    </source>
</evidence>
<dbReference type="Proteomes" id="UP000294355">
    <property type="component" value="Chromosome"/>
</dbReference>
<name>A0A446ZJG6_ACICA</name>
<gene>
    <name evidence="2" type="ORF">AC2117_01838</name>
</gene>
<keyword evidence="1" id="KW-1133">Transmembrane helix</keyword>
<evidence type="ECO:0000313" key="3">
    <source>
        <dbReference type="Proteomes" id="UP000294355"/>
    </source>
</evidence>
<accession>A0A446ZJG6</accession>
<organism evidence="2 3">
    <name type="scientific">Acinetobacter calcoaceticus</name>
    <dbReference type="NCBI Taxonomy" id="471"/>
    <lineage>
        <taxon>Bacteria</taxon>
        <taxon>Pseudomonadati</taxon>
        <taxon>Pseudomonadota</taxon>
        <taxon>Gammaproteobacteria</taxon>
        <taxon>Moraxellales</taxon>
        <taxon>Moraxellaceae</taxon>
        <taxon>Acinetobacter</taxon>
        <taxon>Acinetobacter calcoaceticus/baumannii complex</taxon>
    </lineage>
</organism>
<protein>
    <submittedName>
        <fullName evidence="2">Uncharacterized protein</fullName>
    </submittedName>
</protein>